<keyword evidence="2" id="KW-1185">Reference proteome</keyword>
<dbReference type="AlphaFoldDB" id="A0A0C3EUB6"/>
<protein>
    <submittedName>
        <fullName evidence="1">Uncharacterized protein</fullName>
    </submittedName>
</protein>
<evidence type="ECO:0000313" key="1">
    <source>
        <dbReference type="EMBL" id="KIM71619.1"/>
    </source>
</evidence>
<sequence length="64" mass="6971">MISVCCLSAPNNGRLSFNMHPLSYAHPDILSSSMPLIASSIRNEFPESVMPRSVLHTHDSLSSS</sequence>
<dbReference type="HOGENOM" id="CLU_2868503_0_0_1"/>
<gene>
    <name evidence="1" type="ORF">PILCRDRAFT_830232</name>
</gene>
<reference evidence="1 2" key="1">
    <citation type="submission" date="2014-04" db="EMBL/GenBank/DDBJ databases">
        <authorList>
            <consortium name="DOE Joint Genome Institute"/>
            <person name="Kuo A."/>
            <person name="Tarkka M."/>
            <person name="Buscot F."/>
            <person name="Kohler A."/>
            <person name="Nagy L.G."/>
            <person name="Floudas D."/>
            <person name="Copeland A."/>
            <person name="Barry K.W."/>
            <person name="Cichocki N."/>
            <person name="Veneault-Fourrey C."/>
            <person name="LaButti K."/>
            <person name="Lindquist E.A."/>
            <person name="Lipzen A."/>
            <person name="Lundell T."/>
            <person name="Morin E."/>
            <person name="Murat C."/>
            <person name="Sun H."/>
            <person name="Tunlid A."/>
            <person name="Henrissat B."/>
            <person name="Grigoriev I.V."/>
            <person name="Hibbett D.S."/>
            <person name="Martin F."/>
            <person name="Nordberg H.P."/>
            <person name="Cantor M.N."/>
            <person name="Hua S.X."/>
        </authorList>
    </citation>
    <scope>NUCLEOTIDE SEQUENCE [LARGE SCALE GENOMIC DNA]</scope>
    <source>
        <strain evidence="1 2">F 1598</strain>
    </source>
</reference>
<dbReference type="InParanoid" id="A0A0C3EUB6"/>
<reference evidence="2" key="2">
    <citation type="submission" date="2015-01" db="EMBL/GenBank/DDBJ databases">
        <title>Evolutionary Origins and Diversification of the Mycorrhizal Mutualists.</title>
        <authorList>
            <consortium name="DOE Joint Genome Institute"/>
            <consortium name="Mycorrhizal Genomics Consortium"/>
            <person name="Kohler A."/>
            <person name="Kuo A."/>
            <person name="Nagy L.G."/>
            <person name="Floudas D."/>
            <person name="Copeland A."/>
            <person name="Barry K.W."/>
            <person name="Cichocki N."/>
            <person name="Veneault-Fourrey C."/>
            <person name="LaButti K."/>
            <person name="Lindquist E.A."/>
            <person name="Lipzen A."/>
            <person name="Lundell T."/>
            <person name="Morin E."/>
            <person name="Murat C."/>
            <person name="Riley R."/>
            <person name="Ohm R."/>
            <person name="Sun H."/>
            <person name="Tunlid A."/>
            <person name="Henrissat B."/>
            <person name="Grigoriev I.V."/>
            <person name="Hibbett D.S."/>
            <person name="Martin F."/>
        </authorList>
    </citation>
    <scope>NUCLEOTIDE SEQUENCE [LARGE SCALE GENOMIC DNA]</scope>
    <source>
        <strain evidence="2">F 1598</strain>
    </source>
</reference>
<organism evidence="1 2">
    <name type="scientific">Piloderma croceum (strain F 1598)</name>
    <dbReference type="NCBI Taxonomy" id="765440"/>
    <lineage>
        <taxon>Eukaryota</taxon>
        <taxon>Fungi</taxon>
        <taxon>Dikarya</taxon>
        <taxon>Basidiomycota</taxon>
        <taxon>Agaricomycotina</taxon>
        <taxon>Agaricomycetes</taxon>
        <taxon>Agaricomycetidae</taxon>
        <taxon>Atheliales</taxon>
        <taxon>Atheliaceae</taxon>
        <taxon>Piloderma</taxon>
    </lineage>
</organism>
<dbReference type="EMBL" id="KN833256">
    <property type="protein sequence ID" value="KIM71619.1"/>
    <property type="molecule type" value="Genomic_DNA"/>
</dbReference>
<proteinExistence type="predicted"/>
<evidence type="ECO:0000313" key="2">
    <source>
        <dbReference type="Proteomes" id="UP000054166"/>
    </source>
</evidence>
<accession>A0A0C3EUB6</accession>
<dbReference type="Proteomes" id="UP000054166">
    <property type="component" value="Unassembled WGS sequence"/>
</dbReference>
<name>A0A0C3EUB6_PILCF</name>